<geneLocation type="plasmid" evidence="2 3">
    <name>pFA1</name>
</geneLocation>
<dbReference type="InterPro" id="IPR025738">
    <property type="entry name" value="BatD"/>
</dbReference>
<keyword evidence="1" id="KW-0472">Membrane</keyword>
<name>A0AAU9D1T5_9BACT</name>
<dbReference type="RefSeq" id="WP_338394748.1">
    <property type="nucleotide sequence ID" value="NZ_AP025315.1"/>
</dbReference>
<evidence type="ECO:0000256" key="1">
    <source>
        <dbReference type="SAM" id="Phobius"/>
    </source>
</evidence>
<accession>A0AAU9D1T5</accession>
<keyword evidence="1" id="KW-0812">Transmembrane</keyword>
<dbReference type="EMBL" id="AP025315">
    <property type="protein sequence ID" value="BDD11617.1"/>
    <property type="molecule type" value="Genomic_DNA"/>
</dbReference>
<protein>
    <recommendedName>
        <fullName evidence="4">Protein BatD</fullName>
    </recommendedName>
</protein>
<dbReference type="Proteomes" id="UP001348817">
    <property type="component" value="Plasmid pFA1"/>
</dbReference>
<dbReference type="KEGG" id="fax:FUAX_40490"/>
<dbReference type="PANTHER" id="PTHR40940:SF1">
    <property type="entry name" value="PROTEIN BATD"/>
    <property type="match status" value="1"/>
</dbReference>
<keyword evidence="2" id="KW-0614">Plasmid</keyword>
<feature type="transmembrane region" description="Helical" evidence="1">
    <location>
        <begin position="312"/>
        <end position="337"/>
    </location>
</feature>
<evidence type="ECO:0000313" key="2">
    <source>
        <dbReference type="EMBL" id="BDD11617.1"/>
    </source>
</evidence>
<evidence type="ECO:0008006" key="4">
    <source>
        <dbReference type="Google" id="ProtNLM"/>
    </source>
</evidence>
<proteinExistence type="predicted"/>
<gene>
    <name evidence="2" type="ORF">FUAX_40490</name>
</gene>
<keyword evidence="3" id="KW-1185">Reference proteome</keyword>
<dbReference type="Pfam" id="PF13584">
    <property type="entry name" value="BatD"/>
    <property type="match status" value="1"/>
</dbReference>
<organism evidence="2 3">
    <name type="scientific">Fulvitalea axinellae</name>
    <dbReference type="NCBI Taxonomy" id="1182444"/>
    <lineage>
        <taxon>Bacteria</taxon>
        <taxon>Pseudomonadati</taxon>
        <taxon>Bacteroidota</taxon>
        <taxon>Cytophagia</taxon>
        <taxon>Cytophagales</taxon>
        <taxon>Persicobacteraceae</taxon>
        <taxon>Fulvitalea</taxon>
    </lineage>
</organism>
<dbReference type="PANTHER" id="PTHR40940">
    <property type="entry name" value="PROTEIN BATD-RELATED"/>
    <property type="match status" value="1"/>
</dbReference>
<sequence length="447" mass="52104">MRKLFKITLIVWTVLGFHQSYAQKHLFSEVSINKRNAYIGEPVQVTISVYTSTWFTKGVDLQTPKIDGAFSVYFRSLSSSKTIKGKNYAGVQFFYNIFPYEDVQIEIPSLEITVETPDEDDYKGKKRTIRTRPRFVNVKSIPDGFDENTWLVSNNLTGYERWSRRTDRVKVGDVIERRITREAQGTIYEMLPQISWDSVPGISIYPGKTNFKNIKTSTAISAKRTDRYSYLFEKEGTVTIPEKVVLWWNPRQQRLYKKTLKARAIEVAPNPDLGMLSTLKDSLATVAQAQVETITEEKEKGYSVFGMPLRKFILLVIAGIIILMVLLRITVLTFRVFRKRRREYLLSEQYIFNQFLNALGKDNIRALELLYKWIDNIPVKDKTASDFIQTYGSAELQAMFERFEKDAQRHRKSGIMNKDEWRNARKNFIKGRKRADIQSNSRNWINP</sequence>
<keyword evidence="1" id="KW-1133">Transmembrane helix</keyword>
<evidence type="ECO:0000313" key="3">
    <source>
        <dbReference type="Proteomes" id="UP001348817"/>
    </source>
</evidence>
<dbReference type="AlphaFoldDB" id="A0AAU9D1T5"/>
<reference evidence="2 3" key="1">
    <citation type="submission" date="2021-12" db="EMBL/GenBank/DDBJ databases">
        <title>Genome sequencing of bacteria with rrn-lacking chromosome and rrn-plasmid.</title>
        <authorList>
            <person name="Anda M."/>
            <person name="Iwasaki W."/>
        </authorList>
    </citation>
    <scope>NUCLEOTIDE SEQUENCE [LARGE SCALE GENOMIC DNA]</scope>
    <source>
        <strain evidence="2 3">DSM 100852</strain>
        <plasmid evidence="2 3">pFA1</plasmid>
    </source>
</reference>